<accession>A0ACB8R2T4</accession>
<dbReference type="Proteomes" id="UP000814033">
    <property type="component" value="Unassembled WGS sequence"/>
</dbReference>
<gene>
    <name evidence="1" type="ORF">FA95DRAFT_1578427</name>
</gene>
<feature type="non-terminal residue" evidence="1">
    <location>
        <position position="101"/>
    </location>
</feature>
<sequence length="101" mass="10385">MFPNITVLSTGLSVPAGLADLSQPVAVKAEEPAIKVEQFAALMEKAAEQIAKAYSAGRADAMVMSNAGPQPSAYTRGPPGLMMASAARFDRPRPAPGQDGA</sequence>
<name>A0ACB8R2T4_9AGAM</name>
<evidence type="ECO:0000313" key="1">
    <source>
        <dbReference type="EMBL" id="KAI0038055.1"/>
    </source>
</evidence>
<comment type="caution">
    <text evidence="1">The sequence shown here is derived from an EMBL/GenBank/DDBJ whole genome shotgun (WGS) entry which is preliminary data.</text>
</comment>
<dbReference type="EMBL" id="MU276607">
    <property type="protein sequence ID" value="KAI0038055.1"/>
    <property type="molecule type" value="Genomic_DNA"/>
</dbReference>
<protein>
    <submittedName>
        <fullName evidence="1">Uncharacterized protein</fullName>
    </submittedName>
</protein>
<keyword evidence="2" id="KW-1185">Reference proteome</keyword>
<reference evidence="1" key="1">
    <citation type="submission" date="2021-02" db="EMBL/GenBank/DDBJ databases">
        <authorList>
            <consortium name="DOE Joint Genome Institute"/>
            <person name="Ahrendt S."/>
            <person name="Looney B.P."/>
            <person name="Miyauchi S."/>
            <person name="Morin E."/>
            <person name="Drula E."/>
            <person name="Courty P.E."/>
            <person name="Chicoki N."/>
            <person name="Fauchery L."/>
            <person name="Kohler A."/>
            <person name="Kuo A."/>
            <person name="Labutti K."/>
            <person name="Pangilinan J."/>
            <person name="Lipzen A."/>
            <person name="Riley R."/>
            <person name="Andreopoulos W."/>
            <person name="He G."/>
            <person name="Johnson J."/>
            <person name="Barry K.W."/>
            <person name="Grigoriev I.V."/>
            <person name="Nagy L."/>
            <person name="Hibbett D."/>
            <person name="Henrissat B."/>
            <person name="Matheny P.B."/>
            <person name="Labbe J."/>
            <person name="Martin F."/>
        </authorList>
    </citation>
    <scope>NUCLEOTIDE SEQUENCE</scope>
    <source>
        <strain evidence="1">FP105234-sp</strain>
    </source>
</reference>
<proteinExistence type="predicted"/>
<evidence type="ECO:0000313" key="2">
    <source>
        <dbReference type="Proteomes" id="UP000814033"/>
    </source>
</evidence>
<organism evidence="1 2">
    <name type="scientific">Auriscalpium vulgare</name>
    <dbReference type="NCBI Taxonomy" id="40419"/>
    <lineage>
        <taxon>Eukaryota</taxon>
        <taxon>Fungi</taxon>
        <taxon>Dikarya</taxon>
        <taxon>Basidiomycota</taxon>
        <taxon>Agaricomycotina</taxon>
        <taxon>Agaricomycetes</taxon>
        <taxon>Russulales</taxon>
        <taxon>Auriscalpiaceae</taxon>
        <taxon>Auriscalpium</taxon>
    </lineage>
</organism>
<reference evidence="1" key="2">
    <citation type="journal article" date="2022" name="New Phytol.">
        <title>Evolutionary transition to the ectomycorrhizal habit in the genomes of a hyperdiverse lineage of mushroom-forming fungi.</title>
        <authorList>
            <person name="Looney B."/>
            <person name="Miyauchi S."/>
            <person name="Morin E."/>
            <person name="Drula E."/>
            <person name="Courty P.E."/>
            <person name="Kohler A."/>
            <person name="Kuo A."/>
            <person name="LaButti K."/>
            <person name="Pangilinan J."/>
            <person name="Lipzen A."/>
            <person name="Riley R."/>
            <person name="Andreopoulos W."/>
            <person name="He G."/>
            <person name="Johnson J."/>
            <person name="Nolan M."/>
            <person name="Tritt A."/>
            <person name="Barry K.W."/>
            <person name="Grigoriev I.V."/>
            <person name="Nagy L.G."/>
            <person name="Hibbett D."/>
            <person name="Henrissat B."/>
            <person name="Matheny P.B."/>
            <person name="Labbe J."/>
            <person name="Martin F.M."/>
        </authorList>
    </citation>
    <scope>NUCLEOTIDE SEQUENCE</scope>
    <source>
        <strain evidence="1">FP105234-sp</strain>
    </source>
</reference>